<evidence type="ECO:0000256" key="2">
    <source>
        <dbReference type="ARBA" id="ARBA00006478"/>
    </source>
</evidence>
<dbReference type="FunFam" id="3.40.50.2020:FF:000007">
    <property type="entry name" value="Ribose-phosphate pyrophosphokinase"/>
    <property type="match status" value="1"/>
</dbReference>
<evidence type="ECO:0000313" key="13">
    <source>
        <dbReference type="Ensembl" id="ENSDCDP00010022410.1"/>
    </source>
</evidence>
<dbReference type="SMART" id="SM01400">
    <property type="entry name" value="Pribosyltran_N"/>
    <property type="match status" value="1"/>
</dbReference>
<dbReference type="GeneTree" id="ENSGT00950000182803"/>
<evidence type="ECO:0000256" key="9">
    <source>
        <dbReference type="ARBA" id="ARBA00022840"/>
    </source>
</evidence>
<dbReference type="GO" id="GO:0004749">
    <property type="term" value="F:ribose phosphate diphosphokinase activity"/>
    <property type="evidence" value="ECO:0007669"/>
    <property type="project" value="UniProtKB-EC"/>
</dbReference>
<dbReference type="Proteomes" id="UP000694580">
    <property type="component" value="Unplaced"/>
</dbReference>
<organism evidence="13 14">
    <name type="scientific">Denticeps clupeoides</name>
    <name type="common">denticle herring</name>
    <dbReference type="NCBI Taxonomy" id="299321"/>
    <lineage>
        <taxon>Eukaryota</taxon>
        <taxon>Metazoa</taxon>
        <taxon>Chordata</taxon>
        <taxon>Craniata</taxon>
        <taxon>Vertebrata</taxon>
        <taxon>Euteleostomi</taxon>
        <taxon>Actinopterygii</taxon>
        <taxon>Neopterygii</taxon>
        <taxon>Teleostei</taxon>
        <taxon>Clupei</taxon>
        <taxon>Clupeiformes</taxon>
        <taxon>Denticipitoidei</taxon>
        <taxon>Denticipitidae</taxon>
        <taxon>Denticeps</taxon>
    </lineage>
</organism>
<dbReference type="GO" id="GO:0016301">
    <property type="term" value="F:kinase activity"/>
    <property type="evidence" value="ECO:0007669"/>
    <property type="project" value="UniProtKB-KW"/>
</dbReference>
<evidence type="ECO:0000256" key="6">
    <source>
        <dbReference type="ARBA" id="ARBA00022727"/>
    </source>
</evidence>
<evidence type="ECO:0000256" key="3">
    <source>
        <dbReference type="ARBA" id="ARBA00013247"/>
    </source>
</evidence>
<keyword evidence="10" id="KW-0460">Magnesium</keyword>
<accession>A0A8C3ZWB2</accession>
<keyword evidence="4" id="KW-0808">Transferase</keyword>
<keyword evidence="6" id="KW-0545">Nucleotide biosynthesis</keyword>
<dbReference type="InterPro" id="IPR005946">
    <property type="entry name" value="Rib-P_diPkinase"/>
</dbReference>
<feature type="domain" description="Ribose-phosphate pyrophosphokinase N-terminal" evidence="12">
    <location>
        <begin position="4"/>
        <end position="118"/>
    </location>
</feature>
<evidence type="ECO:0000256" key="10">
    <source>
        <dbReference type="ARBA" id="ARBA00022842"/>
    </source>
</evidence>
<keyword evidence="7" id="KW-0547">Nucleotide-binding</keyword>
<dbReference type="GO" id="GO:0006015">
    <property type="term" value="P:5-phosphoribose 1-diphosphate biosynthetic process"/>
    <property type="evidence" value="ECO:0007669"/>
    <property type="project" value="TreeGrafter"/>
</dbReference>
<dbReference type="PANTHER" id="PTHR10210">
    <property type="entry name" value="RIBOSE-PHOSPHATE DIPHOSPHOKINASE FAMILY MEMBER"/>
    <property type="match status" value="1"/>
</dbReference>
<dbReference type="SUPFAM" id="SSF53271">
    <property type="entry name" value="PRTase-like"/>
    <property type="match status" value="1"/>
</dbReference>
<dbReference type="GO" id="GO:0005737">
    <property type="term" value="C:cytoplasm"/>
    <property type="evidence" value="ECO:0007669"/>
    <property type="project" value="TreeGrafter"/>
</dbReference>
<dbReference type="GO" id="GO:0002189">
    <property type="term" value="C:ribose phosphate diphosphokinase complex"/>
    <property type="evidence" value="ECO:0007669"/>
    <property type="project" value="TreeGrafter"/>
</dbReference>
<keyword evidence="5" id="KW-0479">Metal-binding</keyword>
<evidence type="ECO:0000256" key="4">
    <source>
        <dbReference type="ARBA" id="ARBA00022679"/>
    </source>
</evidence>
<dbReference type="NCBIfam" id="TIGR01251">
    <property type="entry name" value="ribP_PPkin"/>
    <property type="match status" value="1"/>
</dbReference>
<keyword evidence="14" id="KW-1185">Reference proteome</keyword>
<dbReference type="Ensembl" id="ENSDCDT00010032257.1">
    <property type="protein sequence ID" value="ENSDCDP00010026104.1"/>
    <property type="gene ID" value="ENSDCDG00010016490.1"/>
</dbReference>
<sequence>MHQIKIFSGLCNPDLAKKIAKHFGEELGNIQINRFLSQELHVKVAEDICGKDVYVIQSCCSSDDLLELLIMIDTCRNALAWRVTAVIPYLTYMRQHTQFQYGDPLTAKMLPRLLKAAGADHVMTMDLNCSSVVDQTHISMENISAEPAMVQWIKQNILEWKDKGIILSTDDVGGERGHQELCPCDPWYLLTLQRNTP</sequence>
<evidence type="ECO:0000256" key="1">
    <source>
        <dbReference type="ARBA" id="ARBA00004996"/>
    </source>
</evidence>
<evidence type="ECO:0000256" key="5">
    <source>
        <dbReference type="ARBA" id="ARBA00022723"/>
    </source>
</evidence>
<dbReference type="Gene3D" id="3.40.50.2020">
    <property type="match status" value="1"/>
</dbReference>
<comment type="pathway">
    <text evidence="1">Metabolic intermediate biosynthesis; 5-phospho-alpha-D-ribose 1-diphosphate biosynthesis; 5-phospho-alpha-D-ribose 1-diphosphate from D-ribose 5-phosphate (route I): step 1/1.</text>
</comment>
<evidence type="ECO:0000256" key="7">
    <source>
        <dbReference type="ARBA" id="ARBA00022741"/>
    </source>
</evidence>
<protein>
    <recommendedName>
        <fullName evidence="3">ribose-phosphate diphosphokinase</fullName>
        <ecNumber evidence="3">2.7.6.1</ecNumber>
    </recommendedName>
</protein>
<dbReference type="InterPro" id="IPR029057">
    <property type="entry name" value="PRTase-like"/>
</dbReference>
<dbReference type="GO" id="GO:0006164">
    <property type="term" value="P:purine nucleotide biosynthetic process"/>
    <property type="evidence" value="ECO:0007669"/>
    <property type="project" value="TreeGrafter"/>
</dbReference>
<dbReference type="InterPro" id="IPR029099">
    <property type="entry name" value="Pribosyltran_N"/>
</dbReference>
<evidence type="ECO:0000256" key="8">
    <source>
        <dbReference type="ARBA" id="ARBA00022777"/>
    </source>
</evidence>
<comment type="similarity">
    <text evidence="2">Belongs to the ribose-phosphate pyrophosphokinase family.</text>
</comment>
<evidence type="ECO:0000259" key="12">
    <source>
        <dbReference type="Pfam" id="PF13793"/>
    </source>
</evidence>
<reference evidence="13" key="1">
    <citation type="submission" date="2025-05" db="UniProtKB">
        <authorList>
            <consortium name="Ensembl"/>
        </authorList>
    </citation>
    <scope>IDENTIFICATION</scope>
</reference>
<dbReference type="GO" id="GO:0005524">
    <property type="term" value="F:ATP binding"/>
    <property type="evidence" value="ECO:0007669"/>
    <property type="project" value="UniProtKB-KW"/>
</dbReference>
<comment type="catalytic activity">
    <reaction evidence="11">
        <text>D-ribose 5-phosphate + ATP = 5-phospho-alpha-D-ribose 1-diphosphate + AMP + H(+)</text>
        <dbReference type="Rhea" id="RHEA:15609"/>
        <dbReference type="ChEBI" id="CHEBI:15378"/>
        <dbReference type="ChEBI" id="CHEBI:30616"/>
        <dbReference type="ChEBI" id="CHEBI:58017"/>
        <dbReference type="ChEBI" id="CHEBI:78346"/>
        <dbReference type="ChEBI" id="CHEBI:456215"/>
        <dbReference type="EC" id="2.7.6.1"/>
    </reaction>
</comment>
<name>A0A8C3ZWB2_9TELE</name>
<keyword evidence="8" id="KW-0418">Kinase</keyword>
<proteinExistence type="inferred from homology"/>
<dbReference type="PANTHER" id="PTHR10210:SF32">
    <property type="entry name" value="RIBOSE-PHOSPHATE PYROPHOSPHOKINASE 2"/>
    <property type="match status" value="1"/>
</dbReference>
<dbReference type="Ensembl" id="ENSDCDT00010026740.1">
    <property type="protein sequence ID" value="ENSDCDP00010022410.1"/>
    <property type="gene ID" value="ENSDCDG00010013205.1"/>
</dbReference>
<dbReference type="AlphaFoldDB" id="A0A8C3ZWB2"/>
<dbReference type="GO" id="GO:0000287">
    <property type="term" value="F:magnesium ion binding"/>
    <property type="evidence" value="ECO:0007669"/>
    <property type="project" value="InterPro"/>
</dbReference>
<keyword evidence="9" id="KW-0067">ATP-binding</keyword>
<dbReference type="EC" id="2.7.6.1" evidence="3"/>
<evidence type="ECO:0000313" key="14">
    <source>
        <dbReference type="Proteomes" id="UP000694580"/>
    </source>
</evidence>
<evidence type="ECO:0000256" key="11">
    <source>
        <dbReference type="ARBA" id="ARBA00049535"/>
    </source>
</evidence>
<dbReference type="Pfam" id="PF13793">
    <property type="entry name" value="Pribosyltran_N"/>
    <property type="match status" value="1"/>
</dbReference>